<keyword evidence="2" id="KW-1185">Reference proteome</keyword>
<evidence type="ECO:0000313" key="2">
    <source>
        <dbReference type="Proteomes" id="UP000614058"/>
    </source>
</evidence>
<organism evidence="1 2">
    <name type="scientific">Kingella bonacorsii</name>
    <dbReference type="NCBI Taxonomy" id="2796361"/>
    <lineage>
        <taxon>Bacteria</taxon>
        <taxon>Pseudomonadati</taxon>
        <taxon>Pseudomonadota</taxon>
        <taxon>Betaproteobacteria</taxon>
        <taxon>Neisseriales</taxon>
        <taxon>Neisseriaceae</taxon>
        <taxon>Kingella</taxon>
    </lineage>
</organism>
<gene>
    <name evidence="1" type="ORF">JDW22_12020</name>
</gene>
<accession>A0ABS1BVE7</accession>
<comment type="caution">
    <text evidence="1">The sequence shown here is derived from an EMBL/GenBank/DDBJ whole genome shotgun (WGS) entry which is preliminary data.</text>
</comment>
<protein>
    <submittedName>
        <fullName evidence="1">Uncharacterized protein</fullName>
    </submittedName>
</protein>
<reference evidence="1 2" key="1">
    <citation type="journal article" date="2021" name="Pathogens">
        <title>Isolation and Characterization of Kingella bonacorsii sp. nov., A Novel Kingella Species Detected in a Stable Periodontitis Subject.</title>
        <authorList>
            <person name="Antezack A."/>
            <person name="Boxberger M."/>
            <person name="Rolland C."/>
            <person name="Monnet-Corti V."/>
            <person name="La Scola B."/>
        </authorList>
    </citation>
    <scope>NUCLEOTIDE SEQUENCE [LARGE SCALE GENOMIC DNA]</scope>
    <source>
        <strain evidence="1 2">Marseille-Q4569</strain>
    </source>
</reference>
<sequence length="70" mass="8410">MRRKLIPLRRFDIKILIPYKERVFDARTYLDEIKNKSDNIEKVEFVPPKLGKDGYGFFRVHYKVPVLAEV</sequence>
<dbReference type="Proteomes" id="UP000614058">
    <property type="component" value="Unassembled WGS sequence"/>
</dbReference>
<dbReference type="EMBL" id="JAEHNZ010000005">
    <property type="protein sequence ID" value="MBK0397279.1"/>
    <property type="molecule type" value="Genomic_DNA"/>
</dbReference>
<evidence type="ECO:0000313" key="1">
    <source>
        <dbReference type="EMBL" id="MBK0397279.1"/>
    </source>
</evidence>
<name>A0ABS1BVE7_9NEIS</name>
<proteinExistence type="predicted"/>
<dbReference type="RefSeq" id="WP_200523339.1">
    <property type="nucleotide sequence ID" value="NZ_JAEHNZ010000005.1"/>
</dbReference>